<dbReference type="AlphaFoldDB" id="A0A0E9RPR5"/>
<organism evidence="1">
    <name type="scientific">Anguilla anguilla</name>
    <name type="common">European freshwater eel</name>
    <name type="synonym">Muraena anguilla</name>
    <dbReference type="NCBI Taxonomy" id="7936"/>
    <lineage>
        <taxon>Eukaryota</taxon>
        <taxon>Metazoa</taxon>
        <taxon>Chordata</taxon>
        <taxon>Craniata</taxon>
        <taxon>Vertebrata</taxon>
        <taxon>Euteleostomi</taxon>
        <taxon>Actinopterygii</taxon>
        <taxon>Neopterygii</taxon>
        <taxon>Teleostei</taxon>
        <taxon>Anguilliformes</taxon>
        <taxon>Anguillidae</taxon>
        <taxon>Anguilla</taxon>
    </lineage>
</organism>
<proteinExistence type="predicted"/>
<name>A0A0E9RPR5_ANGAN</name>
<accession>A0A0E9RPR5</accession>
<evidence type="ECO:0000313" key="1">
    <source>
        <dbReference type="EMBL" id="JAH31166.1"/>
    </source>
</evidence>
<protein>
    <submittedName>
        <fullName evidence="1">Uncharacterized protein</fullName>
    </submittedName>
</protein>
<sequence>MAAAAHGAYQFNRTTKWAQSQNKNAHFFSYLTRISSLKLALNCGKMA</sequence>
<reference evidence="1" key="1">
    <citation type="submission" date="2014-11" db="EMBL/GenBank/DDBJ databases">
        <authorList>
            <person name="Amaro Gonzalez C."/>
        </authorList>
    </citation>
    <scope>NUCLEOTIDE SEQUENCE</scope>
</reference>
<dbReference type="EMBL" id="GBXM01077411">
    <property type="protein sequence ID" value="JAH31166.1"/>
    <property type="molecule type" value="Transcribed_RNA"/>
</dbReference>
<reference evidence="1" key="2">
    <citation type="journal article" date="2015" name="Fish Shellfish Immunol.">
        <title>Early steps in the European eel (Anguilla anguilla)-Vibrio vulnificus interaction in the gills: Role of the RtxA13 toxin.</title>
        <authorList>
            <person name="Callol A."/>
            <person name="Pajuelo D."/>
            <person name="Ebbesson L."/>
            <person name="Teles M."/>
            <person name="MacKenzie S."/>
            <person name="Amaro C."/>
        </authorList>
    </citation>
    <scope>NUCLEOTIDE SEQUENCE</scope>
</reference>